<dbReference type="PROSITE" id="PS00237">
    <property type="entry name" value="G_PROTEIN_RECEP_F1_1"/>
    <property type="match status" value="1"/>
</dbReference>
<reference evidence="12" key="1">
    <citation type="submission" date="2025-08" db="UniProtKB">
        <authorList>
            <consortium name="Ensembl"/>
        </authorList>
    </citation>
    <scope>IDENTIFICATION</scope>
</reference>
<dbReference type="PROSITE" id="PS50262">
    <property type="entry name" value="G_PROTEIN_RECEP_F1_2"/>
    <property type="match status" value="1"/>
</dbReference>
<dbReference type="Pfam" id="PF00001">
    <property type="entry name" value="7tm_1"/>
    <property type="match status" value="1"/>
</dbReference>
<evidence type="ECO:0000259" key="11">
    <source>
        <dbReference type="PROSITE" id="PS50262"/>
    </source>
</evidence>
<dbReference type="GO" id="GO:0005886">
    <property type="term" value="C:plasma membrane"/>
    <property type="evidence" value="ECO:0007669"/>
    <property type="project" value="UniProtKB-SubCell"/>
</dbReference>
<dbReference type="Ensembl" id="ENSEBUT00000016038.1">
    <property type="protein sequence ID" value="ENSEBUP00000015462.1"/>
    <property type="gene ID" value="ENSEBUG00000009747.1"/>
</dbReference>
<dbReference type="SUPFAM" id="SSF81321">
    <property type="entry name" value="Family A G protein-coupled receptor-like"/>
    <property type="match status" value="1"/>
</dbReference>
<feature type="transmembrane region" description="Helical" evidence="10">
    <location>
        <begin position="83"/>
        <end position="101"/>
    </location>
</feature>
<dbReference type="Gene3D" id="1.20.1070.10">
    <property type="entry name" value="Rhodopsin 7-helix transmembrane proteins"/>
    <property type="match status" value="1"/>
</dbReference>
<dbReference type="SMART" id="SM01381">
    <property type="entry name" value="7TM_GPCR_Srsx"/>
    <property type="match status" value="1"/>
</dbReference>
<evidence type="ECO:0000256" key="5">
    <source>
        <dbReference type="ARBA" id="ARBA00023040"/>
    </source>
</evidence>
<dbReference type="OMA" id="PAVWKSI"/>
<keyword evidence="7 9" id="KW-0675">Receptor</keyword>
<evidence type="ECO:0000256" key="4">
    <source>
        <dbReference type="ARBA" id="ARBA00022989"/>
    </source>
</evidence>
<feature type="transmembrane region" description="Helical" evidence="10">
    <location>
        <begin position="121"/>
        <end position="142"/>
    </location>
</feature>
<dbReference type="AlphaFoldDB" id="A0A8C4WWH5"/>
<evidence type="ECO:0000256" key="3">
    <source>
        <dbReference type="ARBA" id="ARBA00022692"/>
    </source>
</evidence>
<dbReference type="InterPro" id="IPR017452">
    <property type="entry name" value="GPCR_Rhodpsn_7TM"/>
</dbReference>
<keyword evidence="5 9" id="KW-0297">G-protein coupled receptor</keyword>
<keyword evidence="2" id="KW-1003">Cell membrane</keyword>
<dbReference type="PANTHER" id="PTHR24248:SF202">
    <property type="entry name" value="5-HYDROXYTRYPTAMINE RECEPTOR 5A"/>
    <property type="match status" value="1"/>
</dbReference>
<evidence type="ECO:0000256" key="1">
    <source>
        <dbReference type="ARBA" id="ARBA00004651"/>
    </source>
</evidence>
<keyword evidence="8 9" id="KW-0807">Transducer</keyword>
<accession>A0A8C4WWH5</accession>
<dbReference type="GeneTree" id="ENSGT01010000222287"/>
<evidence type="ECO:0000256" key="2">
    <source>
        <dbReference type="ARBA" id="ARBA00022475"/>
    </source>
</evidence>
<reference evidence="12" key="2">
    <citation type="submission" date="2025-09" db="UniProtKB">
        <authorList>
            <consortium name="Ensembl"/>
        </authorList>
    </citation>
    <scope>IDENTIFICATION</scope>
</reference>
<protein>
    <submittedName>
        <fullName evidence="12">5-hydroxytryptamine (serotonin) receptor 5A, genome duplicate b</fullName>
    </submittedName>
</protein>
<keyword evidence="4 10" id="KW-1133">Transmembrane helix</keyword>
<feature type="transmembrane region" description="Helical" evidence="10">
    <location>
        <begin position="162"/>
        <end position="184"/>
    </location>
</feature>
<dbReference type="GO" id="GO:0071880">
    <property type="term" value="P:adenylate cyclase-activating adrenergic receptor signaling pathway"/>
    <property type="evidence" value="ECO:0007669"/>
    <property type="project" value="TreeGrafter"/>
</dbReference>
<comment type="subcellular location">
    <subcellularLocation>
        <location evidence="1">Cell membrane</location>
        <topology evidence="1">Multi-pass membrane protein</topology>
    </subcellularLocation>
</comment>
<dbReference type="GO" id="GO:0043410">
    <property type="term" value="P:positive regulation of MAPK cascade"/>
    <property type="evidence" value="ECO:0007669"/>
    <property type="project" value="TreeGrafter"/>
</dbReference>
<evidence type="ECO:0000256" key="8">
    <source>
        <dbReference type="ARBA" id="ARBA00023224"/>
    </source>
</evidence>
<name>A0A8C4WWH5_EPTBU</name>
<sequence>MICCICRNATEGEDRARGMATNTANTSSTMALDGGDHPRPLSLLGILTLTLLALLTLTTFLWNCLVLFTIWRVKIFHRVPHNLVASMAFSDSLVAAVAMPLALVNEIHRYRWLLGRLLCQLWISCDVLGCTASIWSVTAIALDRYWSIKDHLEYNLKMRKCISNSMIAFTWVMSTTISVLPLTGWSESNTSADMEVCFIKQAPLYSVLSTIGAFFLPLSVVFFVYWKIYKVTGFRQSTNKQNSIIPTMQIIDNVKESKQSPQLTFPAEHGRASFQPAKELWNSRKDRRAALMVGILIGVFVLCWLPFFICELLKSLSSYRMPNIWHSIFLWLGYSNSFFNPLIYTYFNRHYRKAFRNLLLSAQC</sequence>
<evidence type="ECO:0000256" key="7">
    <source>
        <dbReference type="ARBA" id="ARBA00023170"/>
    </source>
</evidence>
<evidence type="ECO:0000256" key="6">
    <source>
        <dbReference type="ARBA" id="ARBA00023136"/>
    </source>
</evidence>
<keyword evidence="3 9" id="KW-0812">Transmembrane</keyword>
<feature type="domain" description="G-protein coupled receptors family 1 profile" evidence="11">
    <location>
        <begin position="62"/>
        <end position="344"/>
    </location>
</feature>
<evidence type="ECO:0000313" key="12">
    <source>
        <dbReference type="Ensembl" id="ENSEBUP00000015462.1"/>
    </source>
</evidence>
<keyword evidence="13" id="KW-1185">Reference proteome</keyword>
<organism evidence="12 13">
    <name type="scientific">Eptatretus burgeri</name>
    <name type="common">Inshore hagfish</name>
    <dbReference type="NCBI Taxonomy" id="7764"/>
    <lineage>
        <taxon>Eukaryota</taxon>
        <taxon>Metazoa</taxon>
        <taxon>Chordata</taxon>
        <taxon>Craniata</taxon>
        <taxon>Vertebrata</taxon>
        <taxon>Cyclostomata</taxon>
        <taxon>Myxini</taxon>
        <taxon>Myxiniformes</taxon>
        <taxon>Myxinidae</taxon>
        <taxon>Eptatretinae</taxon>
        <taxon>Eptatretus</taxon>
    </lineage>
</organism>
<feature type="transmembrane region" description="Helical" evidence="10">
    <location>
        <begin position="328"/>
        <end position="347"/>
    </location>
</feature>
<feature type="transmembrane region" description="Helical" evidence="10">
    <location>
        <begin position="204"/>
        <end position="226"/>
    </location>
</feature>
<dbReference type="InterPro" id="IPR000276">
    <property type="entry name" value="GPCR_Rhodpsn"/>
</dbReference>
<comment type="similarity">
    <text evidence="9">Belongs to the G-protein coupled receptor 1 family.</text>
</comment>
<feature type="transmembrane region" description="Helical" evidence="10">
    <location>
        <begin position="43"/>
        <end position="71"/>
    </location>
</feature>
<dbReference type="GO" id="GO:0004930">
    <property type="term" value="F:G protein-coupled receptor activity"/>
    <property type="evidence" value="ECO:0007669"/>
    <property type="project" value="UniProtKB-KW"/>
</dbReference>
<evidence type="ECO:0000256" key="10">
    <source>
        <dbReference type="SAM" id="Phobius"/>
    </source>
</evidence>
<proteinExistence type="inferred from homology"/>
<dbReference type="PANTHER" id="PTHR24248">
    <property type="entry name" value="ADRENERGIC RECEPTOR-RELATED G-PROTEIN COUPLED RECEPTOR"/>
    <property type="match status" value="1"/>
</dbReference>
<evidence type="ECO:0000256" key="9">
    <source>
        <dbReference type="RuleBase" id="RU000688"/>
    </source>
</evidence>
<dbReference type="PRINTS" id="PR00237">
    <property type="entry name" value="GPCRRHODOPSN"/>
</dbReference>
<feature type="transmembrane region" description="Helical" evidence="10">
    <location>
        <begin position="289"/>
        <end position="308"/>
    </location>
</feature>
<evidence type="ECO:0000313" key="13">
    <source>
        <dbReference type="Proteomes" id="UP000694388"/>
    </source>
</evidence>
<dbReference type="Proteomes" id="UP000694388">
    <property type="component" value="Unplaced"/>
</dbReference>
<keyword evidence="6 10" id="KW-0472">Membrane</keyword>